<evidence type="ECO:0000256" key="2">
    <source>
        <dbReference type="ARBA" id="ARBA00023002"/>
    </source>
</evidence>
<feature type="region of interest" description="Disordered" evidence="3">
    <location>
        <begin position="1"/>
        <end position="20"/>
    </location>
</feature>
<reference evidence="5 6" key="1">
    <citation type="submission" date="2024-02" db="EMBL/GenBank/DDBJ databases">
        <title>Whole genome sequencing and characterization of Corynebacterium isolated from the ocular surface of dry eye disease sufferers.</title>
        <authorList>
            <person name="Naqvi M."/>
        </authorList>
    </citation>
    <scope>NUCLEOTIDE SEQUENCE [LARGE SCALE GENOMIC DNA]</scope>
    <source>
        <strain evidence="5 6">PCRF</strain>
    </source>
</reference>
<accession>A0ABU8NYK1</accession>
<evidence type="ECO:0000313" key="6">
    <source>
        <dbReference type="Proteomes" id="UP001359781"/>
    </source>
</evidence>
<dbReference type="Proteomes" id="UP001359781">
    <property type="component" value="Unassembled WGS sequence"/>
</dbReference>
<evidence type="ECO:0000313" key="5">
    <source>
        <dbReference type="EMBL" id="MEJ4100046.1"/>
    </source>
</evidence>
<dbReference type="RefSeq" id="WP_337890337.1">
    <property type="nucleotide sequence ID" value="NZ_JBAHVI010000006.1"/>
</dbReference>
<dbReference type="SMART" id="SM00829">
    <property type="entry name" value="PKS_ER"/>
    <property type="match status" value="1"/>
</dbReference>
<keyword evidence="2" id="KW-0560">Oxidoreductase</keyword>
<sequence length="303" mass="31645">MRALRGGASPALATAEAPRPAEDQVLVRTHAASLDPAPEGEIMGLQGTGRIEEDPQRLLPTGTAVAWAGVPGSCAEWVCVPRHRVVAVPRGIDTEAAATMLLPAMTAHLLLFSLRPVEAGATVLINPADDPVGLIAAQWVHALGARAIAVSASGESAHLERATVVRRAHVAPRRAAEVGGVDLALHGAGKPGLEHALSSLRRRGILCLYGDPEQPVKRLSPVELAARGSLALACPRLEDYLAEPDGFRMRSQAVTQAIVEGTITIPLAGACEVEEAADAAARMRRNKEKGLVAVRFPAGLEAP</sequence>
<evidence type="ECO:0000256" key="3">
    <source>
        <dbReference type="SAM" id="MobiDB-lite"/>
    </source>
</evidence>
<organism evidence="5 6">
    <name type="scientific">Corynebacterium mastitidis</name>
    <dbReference type="NCBI Taxonomy" id="161890"/>
    <lineage>
        <taxon>Bacteria</taxon>
        <taxon>Bacillati</taxon>
        <taxon>Actinomycetota</taxon>
        <taxon>Actinomycetes</taxon>
        <taxon>Mycobacteriales</taxon>
        <taxon>Corynebacteriaceae</taxon>
        <taxon>Corynebacterium</taxon>
    </lineage>
</organism>
<dbReference type="InterPro" id="IPR020843">
    <property type="entry name" value="ER"/>
</dbReference>
<dbReference type="SUPFAM" id="SSF51735">
    <property type="entry name" value="NAD(P)-binding Rossmann-fold domains"/>
    <property type="match status" value="1"/>
</dbReference>
<proteinExistence type="predicted"/>
<gene>
    <name evidence="5" type="ORF">V5S96_06715</name>
</gene>
<dbReference type="Pfam" id="PF13602">
    <property type="entry name" value="ADH_zinc_N_2"/>
    <property type="match status" value="1"/>
</dbReference>
<name>A0ABU8NYK1_9CORY</name>
<keyword evidence="6" id="KW-1185">Reference proteome</keyword>
<dbReference type="InterPro" id="IPR036291">
    <property type="entry name" value="NAD(P)-bd_dom_sf"/>
</dbReference>
<dbReference type="PANTHER" id="PTHR48106:SF13">
    <property type="entry name" value="QUINONE OXIDOREDUCTASE-RELATED"/>
    <property type="match status" value="1"/>
</dbReference>
<dbReference type="Gene3D" id="3.90.180.10">
    <property type="entry name" value="Medium-chain alcohol dehydrogenases, catalytic domain"/>
    <property type="match status" value="1"/>
</dbReference>
<evidence type="ECO:0000259" key="4">
    <source>
        <dbReference type="SMART" id="SM00829"/>
    </source>
</evidence>
<dbReference type="SUPFAM" id="SSF50129">
    <property type="entry name" value="GroES-like"/>
    <property type="match status" value="1"/>
</dbReference>
<comment type="caution">
    <text evidence="5">The sequence shown here is derived from an EMBL/GenBank/DDBJ whole genome shotgun (WGS) entry which is preliminary data.</text>
</comment>
<protein>
    <recommendedName>
        <fullName evidence="4">Enoyl reductase (ER) domain-containing protein</fullName>
    </recommendedName>
</protein>
<dbReference type="PANTHER" id="PTHR48106">
    <property type="entry name" value="QUINONE OXIDOREDUCTASE PIG3-RELATED"/>
    <property type="match status" value="1"/>
</dbReference>
<feature type="domain" description="Enoyl reductase (ER)" evidence="4">
    <location>
        <begin position="7"/>
        <end position="294"/>
    </location>
</feature>
<dbReference type="Gene3D" id="3.40.50.720">
    <property type="entry name" value="NAD(P)-binding Rossmann-like Domain"/>
    <property type="match status" value="1"/>
</dbReference>
<dbReference type="InterPro" id="IPR011032">
    <property type="entry name" value="GroES-like_sf"/>
</dbReference>
<evidence type="ECO:0000256" key="1">
    <source>
        <dbReference type="ARBA" id="ARBA00022857"/>
    </source>
</evidence>
<dbReference type="EMBL" id="JBAHVJ010000006">
    <property type="protein sequence ID" value="MEJ4100046.1"/>
    <property type="molecule type" value="Genomic_DNA"/>
</dbReference>
<keyword evidence="1" id="KW-0521">NADP</keyword>